<dbReference type="AlphaFoldDB" id="Q024W7"/>
<dbReference type="HOGENOM" id="CLU_102127_0_0_0"/>
<keyword evidence="2" id="KW-0731">Sigma factor</keyword>
<dbReference type="InterPro" id="IPR011517">
    <property type="entry name" value="RNA_pol_sigma70_ECF-like"/>
</dbReference>
<accession>Q024W7</accession>
<evidence type="ECO:0000313" key="5">
    <source>
        <dbReference type="EMBL" id="ABJ83459.1"/>
    </source>
</evidence>
<dbReference type="SUPFAM" id="SSF88659">
    <property type="entry name" value="Sigma3 and sigma4 domains of RNA polymerase sigma factors"/>
    <property type="match status" value="1"/>
</dbReference>
<evidence type="ECO:0000256" key="1">
    <source>
        <dbReference type="ARBA" id="ARBA00023015"/>
    </source>
</evidence>
<proteinExistence type="predicted"/>
<organism evidence="5">
    <name type="scientific">Solibacter usitatus (strain Ellin6076)</name>
    <dbReference type="NCBI Taxonomy" id="234267"/>
    <lineage>
        <taxon>Bacteria</taxon>
        <taxon>Pseudomonadati</taxon>
        <taxon>Acidobacteriota</taxon>
        <taxon>Terriglobia</taxon>
        <taxon>Bryobacterales</taxon>
        <taxon>Solibacteraceae</taxon>
        <taxon>Candidatus Solibacter</taxon>
    </lineage>
</organism>
<dbReference type="InParanoid" id="Q024W7"/>
<dbReference type="PANTHER" id="PTHR43133">
    <property type="entry name" value="RNA POLYMERASE ECF-TYPE SIGMA FACTO"/>
    <property type="match status" value="1"/>
</dbReference>
<protein>
    <submittedName>
        <fullName evidence="5">RNA polymerase, sigma-24 subunit, ECF subfamily</fullName>
    </submittedName>
</protein>
<feature type="domain" description="RNA polymerase sigma-70 ECF-like HTH" evidence="4">
    <location>
        <begin position="1"/>
        <end position="150"/>
    </location>
</feature>
<dbReference type="KEGG" id="sus:Acid_2470"/>
<dbReference type="InterPro" id="IPR014284">
    <property type="entry name" value="RNA_pol_sigma-70_dom"/>
</dbReference>
<gene>
    <name evidence="5" type="ordered locus">Acid_2470</name>
</gene>
<dbReference type="GO" id="GO:0006352">
    <property type="term" value="P:DNA-templated transcription initiation"/>
    <property type="evidence" value="ECO:0007669"/>
    <property type="project" value="InterPro"/>
</dbReference>
<dbReference type="NCBIfam" id="TIGR02999">
    <property type="entry name" value="Sig-70_X6"/>
    <property type="match status" value="1"/>
</dbReference>
<dbReference type="EMBL" id="CP000473">
    <property type="protein sequence ID" value="ABJ83459.1"/>
    <property type="molecule type" value="Genomic_DNA"/>
</dbReference>
<dbReference type="Pfam" id="PF07638">
    <property type="entry name" value="Sigma70_ECF"/>
    <property type="match status" value="1"/>
</dbReference>
<dbReference type="Gene3D" id="1.10.10.10">
    <property type="entry name" value="Winged helix-like DNA-binding domain superfamily/Winged helix DNA-binding domain"/>
    <property type="match status" value="1"/>
</dbReference>
<dbReference type="PANTHER" id="PTHR43133:SF39">
    <property type="entry name" value="SIMILAR TO RNA POLYMERASE SIGMA-E FACTOR"/>
    <property type="match status" value="1"/>
</dbReference>
<dbReference type="STRING" id="234267.Acid_2470"/>
<reference evidence="5" key="1">
    <citation type="submission" date="2006-10" db="EMBL/GenBank/DDBJ databases">
        <title>Complete sequence of Solibacter usitatus Ellin6076.</title>
        <authorList>
            <consortium name="US DOE Joint Genome Institute"/>
            <person name="Copeland A."/>
            <person name="Lucas S."/>
            <person name="Lapidus A."/>
            <person name="Barry K."/>
            <person name="Detter J.C."/>
            <person name="Glavina del Rio T."/>
            <person name="Hammon N."/>
            <person name="Israni S."/>
            <person name="Dalin E."/>
            <person name="Tice H."/>
            <person name="Pitluck S."/>
            <person name="Thompson L.S."/>
            <person name="Brettin T."/>
            <person name="Bruce D."/>
            <person name="Han C."/>
            <person name="Tapia R."/>
            <person name="Gilna P."/>
            <person name="Schmutz J."/>
            <person name="Larimer F."/>
            <person name="Land M."/>
            <person name="Hauser L."/>
            <person name="Kyrpides N."/>
            <person name="Mikhailova N."/>
            <person name="Janssen P.H."/>
            <person name="Kuske C.R."/>
            <person name="Richardson P."/>
        </authorList>
    </citation>
    <scope>NUCLEOTIDE SEQUENCE</scope>
    <source>
        <strain evidence="5">Ellin6076</strain>
    </source>
</reference>
<dbReference type="InterPro" id="IPR036388">
    <property type="entry name" value="WH-like_DNA-bd_sf"/>
</dbReference>
<evidence type="ECO:0000256" key="3">
    <source>
        <dbReference type="ARBA" id="ARBA00023163"/>
    </source>
</evidence>
<dbReference type="InterPro" id="IPR053812">
    <property type="entry name" value="HTH_Sigma70_ECF-like"/>
</dbReference>
<evidence type="ECO:0000256" key="2">
    <source>
        <dbReference type="ARBA" id="ARBA00023082"/>
    </source>
</evidence>
<dbReference type="GO" id="GO:0016987">
    <property type="term" value="F:sigma factor activity"/>
    <property type="evidence" value="ECO:0007669"/>
    <property type="project" value="UniProtKB-KW"/>
</dbReference>
<dbReference type="InterPro" id="IPR039425">
    <property type="entry name" value="RNA_pol_sigma-70-like"/>
</dbReference>
<evidence type="ECO:0000259" key="4">
    <source>
        <dbReference type="Pfam" id="PF07638"/>
    </source>
</evidence>
<keyword evidence="1" id="KW-0805">Transcription regulation</keyword>
<name>Q024W7_SOLUE</name>
<keyword evidence="3" id="KW-0804">Transcription</keyword>
<dbReference type="eggNOG" id="COG1595">
    <property type="taxonomic scope" value="Bacteria"/>
</dbReference>
<sequence length="161" mass="17884">MALRYMKNEAQGNSLQATALVHEVYLRLVGVNNVEWQARAQFFAIVAQMMRRILVDAARLRGSRRQGGIPIKVNLDQSALLSPAPDRALLALDEALTAFSKLAPRQAKVVELRYFGGLTDEEIVSALNISPRTARRDWQFAKAWLLRELSPAIAKPSGTEA</sequence>
<dbReference type="InterPro" id="IPR013324">
    <property type="entry name" value="RNA_pol_sigma_r3/r4-like"/>
</dbReference>
<dbReference type="NCBIfam" id="TIGR02937">
    <property type="entry name" value="sigma70-ECF"/>
    <property type="match status" value="1"/>
</dbReference>